<gene>
    <name evidence="1" type="ORF">FGF68_09115</name>
</gene>
<evidence type="ECO:0000313" key="1">
    <source>
        <dbReference type="EMBL" id="TNJ36000.1"/>
    </source>
</evidence>
<accession>A0A5C4RY19</accession>
<dbReference type="Pfam" id="PF14335">
    <property type="entry name" value="DUF4391"/>
    <property type="match status" value="1"/>
</dbReference>
<keyword evidence="2" id="KW-1185">Reference proteome</keyword>
<name>A0A5C4RY19_PROVB</name>
<proteinExistence type="predicted"/>
<dbReference type="InterPro" id="IPR025503">
    <property type="entry name" value="DUF4391"/>
</dbReference>
<dbReference type="RefSeq" id="WP_139626814.1">
    <property type="nucleotide sequence ID" value="NZ_VDCI01000009.1"/>
</dbReference>
<dbReference type="Proteomes" id="UP000309544">
    <property type="component" value="Unassembled WGS sequence"/>
</dbReference>
<dbReference type="AlphaFoldDB" id="A0A5C4RY19"/>
<evidence type="ECO:0000313" key="2">
    <source>
        <dbReference type="Proteomes" id="UP000309544"/>
    </source>
</evidence>
<dbReference type="EMBL" id="VDCI01000009">
    <property type="protein sequence ID" value="TNJ36000.1"/>
    <property type="molecule type" value="Genomic_DNA"/>
</dbReference>
<reference evidence="1 2" key="1">
    <citation type="submission" date="2019-05" db="EMBL/GenBank/DDBJ databases">
        <title>Draft Whole-Genome sequence of the green sulfur bacterium Prosthecochloris vibrioformis DSM 260.</title>
        <authorList>
            <person name="Meyer T.E."/>
            <person name="Kyndt J.A."/>
        </authorList>
    </citation>
    <scope>NUCLEOTIDE SEQUENCE [LARGE SCALE GENOMIC DNA]</scope>
    <source>
        <strain evidence="1 2">DSM 260</strain>
    </source>
</reference>
<protein>
    <submittedName>
        <fullName evidence="1">DUF4391 domain-containing protein</fullName>
    </submittedName>
</protein>
<comment type="caution">
    <text evidence="1">The sequence shown here is derived from an EMBL/GenBank/DDBJ whole genome shotgun (WGS) entry which is preliminary data.</text>
</comment>
<organism evidence="1 2">
    <name type="scientific">Prosthecochloris vibrioformis</name>
    <name type="common">Chlorobium vibrioforme</name>
    <dbReference type="NCBI Taxonomy" id="1098"/>
    <lineage>
        <taxon>Bacteria</taxon>
        <taxon>Pseudomonadati</taxon>
        <taxon>Chlorobiota</taxon>
        <taxon>Chlorobiia</taxon>
        <taxon>Chlorobiales</taxon>
        <taxon>Chlorobiaceae</taxon>
        <taxon>Prosthecochloris</taxon>
    </lineage>
</organism>
<sequence length="221" mass="25506">MKHPLFDYPAQAAVGRVLPKSKIYDAGKPRPAVKERFVQEVGQISWAYKLAPETIHVPETPEVTEMQVFSIALRTGTLHHDVLRVIDRSIRHPILFELEYDGQCKVVAAYKRPSEADFEKWVCTGYVESAWLPAETARLPLPISRNLSVLYEQLLIPLLPYPALPGEPLRAQFERMELIKTKEREIAQCEARLRKERQFNRKVPINAALRKLKKELQELRS</sequence>